<organism evidence="8 9">
    <name type="scientific">Hevea brasiliensis</name>
    <name type="common">Para rubber tree</name>
    <name type="synonym">Siphonia brasiliensis</name>
    <dbReference type="NCBI Taxonomy" id="3981"/>
    <lineage>
        <taxon>Eukaryota</taxon>
        <taxon>Viridiplantae</taxon>
        <taxon>Streptophyta</taxon>
        <taxon>Embryophyta</taxon>
        <taxon>Tracheophyta</taxon>
        <taxon>Spermatophyta</taxon>
        <taxon>Magnoliopsida</taxon>
        <taxon>eudicotyledons</taxon>
        <taxon>Gunneridae</taxon>
        <taxon>Pentapetalae</taxon>
        <taxon>rosids</taxon>
        <taxon>fabids</taxon>
        <taxon>Malpighiales</taxon>
        <taxon>Euphorbiaceae</taxon>
        <taxon>Crotonoideae</taxon>
        <taxon>Micrandreae</taxon>
        <taxon>Hevea</taxon>
    </lineage>
</organism>
<evidence type="ECO:0000256" key="4">
    <source>
        <dbReference type="ARBA" id="ARBA00023187"/>
    </source>
</evidence>
<evidence type="ECO:0000256" key="1">
    <source>
        <dbReference type="ARBA" id="ARBA00004123"/>
    </source>
</evidence>
<dbReference type="InterPro" id="IPR011990">
    <property type="entry name" value="TPR-like_helical_dom_sf"/>
</dbReference>
<evidence type="ECO:0000256" key="5">
    <source>
        <dbReference type="ARBA" id="ARBA00023242"/>
    </source>
</evidence>
<dbReference type="AlphaFoldDB" id="A0A6A6M2V0"/>
<dbReference type="InterPro" id="IPR003107">
    <property type="entry name" value="HAT"/>
</dbReference>
<dbReference type="EMBL" id="JAAGAX010000008">
    <property type="protein sequence ID" value="KAF2307137.1"/>
    <property type="molecule type" value="Genomic_DNA"/>
</dbReference>
<dbReference type="PANTHER" id="PTHR17204">
    <property type="entry name" value="PRE-MRNA PROCESSING PROTEIN PRP39-RELATED"/>
    <property type="match status" value="1"/>
</dbReference>
<evidence type="ECO:0000313" key="8">
    <source>
        <dbReference type="EMBL" id="KAF2307137.1"/>
    </source>
</evidence>
<evidence type="ECO:0000256" key="6">
    <source>
        <dbReference type="ARBA" id="ARBA00038019"/>
    </source>
</evidence>
<dbReference type="SMART" id="SM00386">
    <property type="entry name" value="HAT"/>
    <property type="match status" value="4"/>
</dbReference>
<keyword evidence="3" id="KW-0677">Repeat</keyword>
<keyword evidence="7" id="KW-1133">Transmembrane helix</keyword>
<comment type="subcellular location">
    <subcellularLocation>
        <location evidence="1">Nucleus</location>
    </subcellularLocation>
</comment>
<dbReference type="SUPFAM" id="SSF48452">
    <property type="entry name" value="TPR-like"/>
    <property type="match status" value="1"/>
</dbReference>
<gene>
    <name evidence="8" type="ORF">GH714_025041</name>
</gene>
<evidence type="ECO:0000256" key="2">
    <source>
        <dbReference type="ARBA" id="ARBA00022664"/>
    </source>
</evidence>
<name>A0A6A6M2V0_HEVBR</name>
<dbReference type="GO" id="GO:0071004">
    <property type="term" value="C:U2-type prespliceosome"/>
    <property type="evidence" value="ECO:0007669"/>
    <property type="project" value="TreeGrafter"/>
</dbReference>
<dbReference type="Pfam" id="PF23240">
    <property type="entry name" value="HAT_PRP39_N"/>
    <property type="match status" value="1"/>
</dbReference>
<keyword evidence="2" id="KW-0507">mRNA processing</keyword>
<dbReference type="GO" id="GO:0000395">
    <property type="term" value="P:mRNA 5'-splice site recognition"/>
    <property type="evidence" value="ECO:0007669"/>
    <property type="project" value="TreeGrafter"/>
</dbReference>
<evidence type="ECO:0000313" key="9">
    <source>
        <dbReference type="Proteomes" id="UP000467840"/>
    </source>
</evidence>
<feature type="transmembrane region" description="Helical" evidence="7">
    <location>
        <begin position="95"/>
        <end position="116"/>
    </location>
</feature>
<dbReference type="GO" id="GO:0005685">
    <property type="term" value="C:U1 snRNP"/>
    <property type="evidence" value="ECO:0007669"/>
    <property type="project" value="TreeGrafter"/>
</dbReference>
<evidence type="ECO:0000256" key="3">
    <source>
        <dbReference type="ARBA" id="ARBA00022737"/>
    </source>
</evidence>
<dbReference type="Pfam" id="PF23241">
    <property type="entry name" value="HAT_PRP39_C"/>
    <property type="match status" value="1"/>
</dbReference>
<dbReference type="PANTHER" id="PTHR17204:SF5">
    <property type="entry name" value="PRE-MRNA-PROCESSING FACTOR 39"/>
    <property type="match status" value="1"/>
</dbReference>
<dbReference type="FunFam" id="1.25.40.10:FF:000159">
    <property type="entry name" value="Tetratricopeptide repeat (TPR)-like superfamily protein"/>
    <property type="match status" value="1"/>
</dbReference>
<accession>A0A6A6M2V0</accession>
<sequence>MLLYPRVRVRKQEQDDEAEISPLEFNGDLHFLKVLESLSVQGRTEKENQSDSPALIARITKPYVPNPKTEAVCASKRRTKLMTKLIRSRVLEQSYLVLEFLILSVFVSIVIIILRLDEIEVVRLTMGDSEMVVAETSTVTEYATAGYNSADAAYNAPAAPNFADEKIYGTDSNSVVQGSHFNAIYETKPDVGMVGATENVAATENASIEPSQAAGYDSSVNGSIGGEAVNITSAENGTTADIAGGASAATVDGSVPPMSGEEERLWSILRANSLDFDAWTALIDETEKVAGDNILKIRKLYDAFLAEFPLCYGYWKKYADHEAQNGSMDKVVEVYERAVLGVTYSVDIWLHYCIFSINTYEDPDTIRRLFERGLAYVGTDYLSYPLWDKYIEYEEMHAQWGHVAMIYTRILEIPSKRLDDYFARTKNYQGSCCCCCSAFPSEGGDQANEGEVHSDATEQSSKCVNAGLTEAEELEKYIGIREEMYKKAKEFDCKICDFENAIRRPYFHVRPLNVTELENWHNYLDFIEREDDLSKVVKLYERCLIACANYPEYWVRYVLCMETCGSMDLANNALARATQVFVKRQPEIHLFAARFREQSGDIPGARAAYQLVHTEITPGLLEAVVKHANMEHRLGNLKDAFSLYEQAIAIEKGKEHSQVLPMLYAQYSRFLYLAFIYLESIQSLPKRIDYLDSLVEKFIVPNSEGLNVASAVEREELSCIFLEFLGMYGDAQSIKKAGDRHAKLFLAHRSKSELKKRHSEDYLASDKTKLAKPYADAPSPAQSLMGAYPSAQNQWATGYGLQPQAWPPVTQGQVQQWTPGYGQQATYGTYGGYGSSYSNPQVPTSVAQTSTYGTYPPPYPVQQTFPQQGYAQAQTAAAATLAPAQQPASVPQPYYGSYY</sequence>
<evidence type="ECO:0008006" key="10">
    <source>
        <dbReference type="Google" id="ProtNLM"/>
    </source>
</evidence>
<keyword evidence="9" id="KW-1185">Reference proteome</keyword>
<keyword evidence="7" id="KW-0812">Transmembrane</keyword>
<dbReference type="Proteomes" id="UP000467840">
    <property type="component" value="Chromosome 9"/>
</dbReference>
<protein>
    <recommendedName>
        <fullName evidence="10">Suppressor of forked domain-containing protein</fullName>
    </recommendedName>
</protein>
<keyword evidence="7" id="KW-0472">Membrane</keyword>
<dbReference type="Gene3D" id="1.25.40.10">
    <property type="entry name" value="Tetratricopeptide repeat domain"/>
    <property type="match status" value="2"/>
</dbReference>
<keyword evidence="4" id="KW-0508">mRNA splicing</keyword>
<keyword evidence="5" id="KW-0539">Nucleus</keyword>
<evidence type="ECO:0000256" key="7">
    <source>
        <dbReference type="SAM" id="Phobius"/>
    </source>
</evidence>
<dbReference type="GO" id="GO:0000243">
    <property type="term" value="C:commitment complex"/>
    <property type="evidence" value="ECO:0007669"/>
    <property type="project" value="TreeGrafter"/>
</dbReference>
<dbReference type="FunFam" id="1.25.40.10:FF:000064">
    <property type="entry name" value="Putative pre-mrna-processing factor 39"/>
    <property type="match status" value="1"/>
</dbReference>
<proteinExistence type="inferred from homology"/>
<dbReference type="InterPro" id="IPR059164">
    <property type="entry name" value="HAT_PRP39_C"/>
</dbReference>
<reference evidence="8 9" key="1">
    <citation type="journal article" date="2020" name="Mol. Plant">
        <title>The Chromosome-Based Rubber Tree Genome Provides New Insights into Spurge Genome Evolution and Rubber Biosynthesis.</title>
        <authorList>
            <person name="Liu J."/>
            <person name="Shi C."/>
            <person name="Shi C.C."/>
            <person name="Li W."/>
            <person name="Zhang Q.J."/>
            <person name="Zhang Y."/>
            <person name="Li K."/>
            <person name="Lu H.F."/>
            <person name="Shi C."/>
            <person name="Zhu S.T."/>
            <person name="Xiao Z.Y."/>
            <person name="Nan H."/>
            <person name="Yue Y."/>
            <person name="Zhu X.G."/>
            <person name="Wu Y."/>
            <person name="Hong X.N."/>
            <person name="Fan G.Y."/>
            <person name="Tong Y."/>
            <person name="Zhang D."/>
            <person name="Mao C.L."/>
            <person name="Liu Y.L."/>
            <person name="Hao S.J."/>
            <person name="Liu W.Q."/>
            <person name="Lv M.Q."/>
            <person name="Zhang H.B."/>
            <person name="Liu Y."/>
            <person name="Hu-Tang G.R."/>
            <person name="Wang J.P."/>
            <person name="Wang J.H."/>
            <person name="Sun Y.H."/>
            <person name="Ni S.B."/>
            <person name="Chen W.B."/>
            <person name="Zhang X.C."/>
            <person name="Jiao Y.N."/>
            <person name="Eichler E.E."/>
            <person name="Li G.H."/>
            <person name="Liu X."/>
            <person name="Gao L.Z."/>
        </authorList>
    </citation>
    <scope>NUCLEOTIDE SEQUENCE [LARGE SCALE GENOMIC DNA]</scope>
    <source>
        <strain evidence="9">cv. GT1</strain>
        <tissue evidence="8">Leaf</tissue>
    </source>
</reference>
<comment type="similarity">
    <text evidence="6">Belongs to the PRP39 family.</text>
</comment>
<comment type="caution">
    <text evidence="8">The sequence shown here is derived from an EMBL/GenBank/DDBJ whole genome shotgun (WGS) entry which is preliminary data.</text>
</comment>
<dbReference type="GO" id="GO:0030627">
    <property type="term" value="F:pre-mRNA 5'-splice site binding"/>
    <property type="evidence" value="ECO:0007669"/>
    <property type="project" value="TreeGrafter"/>
</dbReference>